<evidence type="ECO:0000256" key="1">
    <source>
        <dbReference type="SAM" id="MobiDB-lite"/>
    </source>
</evidence>
<keyword evidence="3" id="KW-1185">Reference proteome</keyword>
<reference evidence="2" key="2">
    <citation type="submission" date="2020-09" db="EMBL/GenBank/DDBJ databases">
        <authorList>
            <person name="Sun Q."/>
            <person name="Ohkuma M."/>
        </authorList>
    </citation>
    <scope>NUCLEOTIDE SEQUENCE</scope>
    <source>
        <strain evidence="2">JCM 3086</strain>
    </source>
</reference>
<feature type="region of interest" description="Disordered" evidence="1">
    <location>
        <begin position="1"/>
        <end position="47"/>
    </location>
</feature>
<proteinExistence type="predicted"/>
<feature type="compositionally biased region" description="Low complexity" evidence="1">
    <location>
        <begin position="16"/>
        <end position="34"/>
    </location>
</feature>
<evidence type="ECO:0000313" key="2">
    <source>
        <dbReference type="EMBL" id="GGJ59786.1"/>
    </source>
</evidence>
<dbReference type="AlphaFoldDB" id="A0A917LBY3"/>
<dbReference type="GO" id="GO:0005975">
    <property type="term" value="P:carbohydrate metabolic process"/>
    <property type="evidence" value="ECO:0007669"/>
    <property type="project" value="InterPro"/>
</dbReference>
<protein>
    <recommendedName>
        <fullName evidence="4">Glycoside hydrolase</fullName>
    </recommendedName>
</protein>
<sequence length="956" mass="103768">MSARPTSTAHPPPAGAAPAALGSEDGSSAPAAKGAGPGDSGAQPADFVHKFVDPPAEYRPFYRYWHPGGRMDPATLKADFEAMRKGGAGGVELVNFVRDNATAPIEDYDPAVHGFGTPAWRTRFADAYRIGQSTGLQVDTLYTSKWSANLPTVSPDGHGSAKELSLATVWLDGGEAYSAEVPKPKLPDRVHKLDLVTLRAYPCLQDCDAAAPVLNPAKSVDLAPRLTADQRLDWTAPSGATRWVLVASWLHGTGQQVEGAETPGDSFVVDHFSRDGFDAVKDYWTKRVLDPEVRARLVASGGSLFFDSLELNRNGNQLRHWTYDFLHEFKSRRGYDLEPYIPTLALQEPAFELPGTTGERVREDYRRTLQELFRDEHLLPLRKWAHGLGLTLRGQPYSSWGPSFVDPIESASLLDIPEGEDRSFNAGAKQGFVETQGADAYRSLATAAHVTGRSVVSTECCASFGRAHRVTRQSLLSHLNQNFSAGANHVVWHGWSHDAPGTAASWPGWAAFGNTGVDDSYGPRNPTWDDDRRINDYVARLQVALRTGKPRSDVAVYHEKPGHSWQGTVGERYFTSSALEDRGYSYGFVNGSLLTGDDTPVVGKTLAPDGPGFRAFVVDRERAIDPDVAQRVVDMARRGLPVIVVGEAPSRALGSRTADDPAVRTAFDRLHQFDNVRWVGSEDEVPQALEASGVRPRAALNSPSTLAGVQRSTDKMDVFYWYNASQRPEHSTASVAADGIPYRLDPWTGALKRLPASVKEGRTELDLEVAPGDVALVVVSDVPLGHASDETSRVEDTGAARPLTEWDLTVGSWHEGTRPQETVVTPLPRRHVTASGTDGLLPSWDHLPGLEAVSGVGTYRTTVEVDQTWPTRGTYLDLGKVTTTFRVEVNGRDVGPIDQLDASHIDVSALLRPGENEIVVKVATMLGNAVAGKPVDSYGLIGPTRLIPYSPSPSPR</sequence>
<evidence type="ECO:0008006" key="4">
    <source>
        <dbReference type="Google" id="ProtNLM"/>
    </source>
</evidence>
<dbReference type="SUPFAM" id="SSF49785">
    <property type="entry name" value="Galactose-binding domain-like"/>
    <property type="match status" value="1"/>
</dbReference>
<accession>A0A917LBY3</accession>
<comment type="caution">
    <text evidence="2">The sequence shown here is derived from an EMBL/GenBank/DDBJ whole genome shotgun (WGS) entry which is preliminary data.</text>
</comment>
<organism evidence="2 3">
    <name type="scientific">Streptomyces brasiliensis</name>
    <dbReference type="NCBI Taxonomy" id="1954"/>
    <lineage>
        <taxon>Bacteria</taxon>
        <taxon>Bacillati</taxon>
        <taxon>Actinomycetota</taxon>
        <taxon>Actinomycetes</taxon>
        <taxon>Kitasatosporales</taxon>
        <taxon>Streptomycetaceae</taxon>
        <taxon>Streptomyces</taxon>
    </lineage>
</organism>
<dbReference type="EMBL" id="BMQA01000061">
    <property type="protein sequence ID" value="GGJ59786.1"/>
    <property type="molecule type" value="Genomic_DNA"/>
</dbReference>
<dbReference type="PANTHER" id="PTHR36848">
    <property type="entry name" value="DNA-BINDING PROTEIN (PUTATIVE SECRETED PROTEIN)-RELATED"/>
    <property type="match status" value="1"/>
</dbReference>
<dbReference type="Gene3D" id="2.60.120.260">
    <property type="entry name" value="Galactose-binding domain-like"/>
    <property type="match status" value="1"/>
</dbReference>
<evidence type="ECO:0000313" key="3">
    <source>
        <dbReference type="Proteomes" id="UP000657574"/>
    </source>
</evidence>
<dbReference type="InterPro" id="IPR008979">
    <property type="entry name" value="Galactose-bd-like_sf"/>
</dbReference>
<dbReference type="Pfam" id="PF17132">
    <property type="entry name" value="Glyco_hydro_106"/>
    <property type="match status" value="1"/>
</dbReference>
<gene>
    <name evidence="2" type="ORF">GCM10010121_083030</name>
</gene>
<dbReference type="InterPro" id="IPR053161">
    <property type="entry name" value="Ulvan_degrading_GH"/>
</dbReference>
<dbReference type="Proteomes" id="UP000657574">
    <property type="component" value="Unassembled WGS sequence"/>
</dbReference>
<dbReference type="GO" id="GO:0004553">
    <property type="term" value="F:hydrolase activity, hydrolyzing O-glycosyl compounds"/>
    <property type="evidence" value="ECO:0007669"/>
    <property type="project" value="InterPro"/>
</dbReference>
<reference evidence="2" key="1">
    <citation type="journal article" date="2014" name="Int. J. Syst. Evol. Microbiol.">
        <title>Complete genome sequence of Corynebacterium casei LMG S-19264T (=DSM 44701T), isolated from a smear-ripened cheese.</title>
        <authorList>
            <consortium name="US DOE Joint Genome Institute (JGI-PGF)"/>
            <person name="Walter F."/>
            <person name="Albersmeier A."/>
            <person name="Kalinowski J."/>
            <person name="Ruckert C."/>
        </authorList>
    </citation>
    <scope>NUCLEOTIDE SEQUENCE</scope>
    <source>
        <strain evidence="2">JCM 3086</strain>
    </source>
</reference>
<dbReference type="PANTHER" id="PTHR36848:SF2">
    <property type="entry name" value="SECRETED PROTEIN"/>
    <property type="match status" value="1"/>
</dbReference>
<name>A0A917LBY3_9ACTN</name>